<evidence type="ECO:0000313" key="1">
    <source>
        <dbReference type="EMBL" id="KRP59259.1"/>
    </source>
</evidence>
<comment type="caution">
    <text evidence="1">The sequence shown here is derived from an EMBL/GenBank/DDBJ whole genome shotgun (WGS) entry which is preliminary data.</text>
</comment>
<evidence type="ECO:0000313" key="2">
    <source>
        <dbReference type="Proteomes" id="UP000052019"/>
    </source>
</evidence>
<gene>
    <name evidence="1" type="ORF">TU79_15735</name>
</gene>
<name>A0A0R2ZLE6_9PSED</name>
<dbReference type="EMBL" id="JYLK01000010">
    <property type="protein sequence ID" value="KRP59259.1"/>
    <property type="molecule type" value="Genomic_DNA"/>
</dbReference>
<dbReference type="PATRIC" id="fig|200450.4.peg.54"/>
<reference evidence="1 2" key="1">
    <citation type="submission" date="2015-02" db="EMBL/GenBank/DDBJ databases">
        <title>Two Pseudomonas sp. nov. isolated from raw milk.</title>
        <authorList>
            <person name="Wenning M."/>
            <person name="von Neubeck M."/>
            <person name="Huptas C."/>
            <person name="Scherer S."/>
        </authorList>
    </citation>
    <scope>NUCLEOTIDE SEQUENCE [LARGE SCALE GENOMIC DNA]</scope>
    <source>
        <strain evidence="1 2">DSM 14937</strain>
    </source>
</reference>
<organism evidence="1 2">
    <name type="scientific">Pseudomonas trivialis</name>
    <dbReference type="NCBI Taxonomy" id="200450"/>
    <lineage>
        <taxon>Bacteria</taxon>
        <taxon>Pseudomonadati</taxon>
        <taxon>Pseudomonadota</taxon>
        <taxon>Gammaproteobacteria</taxon>
        <taxon>Pseudomonadales</taxon>
        <taxon>Pseudomonadaceae</taxon>
        <taxon>Pseudomonas</taxon>
    </lineage>
</organism>
<dbReference type="AlphaFoldDB" id="A0A0R2ZLE6"/>
<sequence>MQLIRQILSVTVEFFTQAVSALYDKQPALWRLYAAWYGSGMPDRKNLPAMLRVHRAGCHKCRQ</sequence>
<accession>A0A0R2ZLE6</accession>
<protein>
    <submittedName>
        <fullName evidence="1">Uncharacterized protein</fullName>
    </submittedName>
</protein>
<dbReference type="Proteomes" id="UP000052019">
    <property type="component" value="Unassembled WGS sequence"/>
</dbReference>
<proteinExistence type="predicted"/>